<dbReference type="Gene3D" id="3.40.640.10">
    <property type="entry name" value="Type I PLP-dependent aspartate aminotransferase-like (Major domain)"/>
    <property type="match status" value="1"/>
</dbReference>
<dbReference type="GO" id="GO:0035999">
    <property type="term" value="P:tetrahydrofolate interconversion"/>
    <property type="evidence" value="ECO:0007669"/>
    <property type="project" value="InterPro"/>
</dbReference>
<evidence type="ECO:0000313" key="10">
    <source>
        <dbReference type="EMBL" id="GAI04451.1"/>
    </source>
</evidence>
<dbReference type="AlphaFoldDB" id="X1LF51"/>
<dbReference type="InterPro" id="IPR001085">
    <property type="entry name" value="Ser_HO-MeTrfase"/>
</dbReference>
<dbReference type="InterPro" id="IPR019798">
    <property type="entry name" value="Ser_HO-MeTrfase_PLP_BS"/>
</dbReference>
<evidence type="ECO:0000259" key="9">
    <source>
        <dbReference type="Pfam" id="PF00464"/>
    </source>
</evidence>
<comment type="caution">
    <text evidence="10">The sequence shown here is derived from an EMBL/GenBank/DDBJ whole genome shotgun (WGS) entry which is preliminary data.</text>
</comment>
<evidence type="ECO:0000256" key="3">
    <source>
        <dbReference type="ARBA" id="ARBA00006376"/>
    </source>
</evidence>
<dbReference type="PROSITE" id="PS00096">
    <property type="entry name" value="SHMT"/>
    <property type="match status" value="1"/>
</dbReference>
<dbReference type="EMBL" id="BARV01005863">
    <property type="protein sequence ID" value="GAI04451.1"/>
    <property type="molecule type" value="Genomic_DNA"/>
</dbReference>
<dbReference type="GO" id="GO:0019264">
    <property type="term" value="P:glycine biosynthetic process from serine"/>
    <property type="evidence" value="ECO:0007669"/>
    <property type="project" value="InterPro"/>
</dbReference>
<evidence type="ECO:0000256" key="6">
    <source>
        <dbReference type="ARBA" id="ARBA00022563"/>
    </source>
</evidence>
<evidence type="ECO:0000256" key="5">
    <source>
        <dbReference type="ARBA" id="ARBA00022490"/>
    </source>
</evidence>
<dbReference type="InterPro" id="IPR039429">
    <property type="entry name" value="SHMT-like_dom"/>
</dbReference>
<protein>
    <recommendedName>
        <fullName evidence="9">Serine hydroxymethyltransferase-like domain-containing protein</fullName>
    </recommendedName>
</protein>
<dbReference type="PIRSF" id="PIRSF000412">
    <property type="entry name" value="SHMT"/>
    <property type="match status" value="1"/>
</dbReference>
<evidence type="ECO:0000256" key="1">
    <source>
        <dbReference type="ARBA" id="ARBA00001933"/>
    </source>
</evidence>
<comment type="subunit">
    <text evidence="4">Homodimer.</text>
</comment>
<comment type="cofactor">
    <cofactor evidence="1">
        <name>pyridoxal 5'-phosphate</name>
        <dbReference type="ChEBI" id="CHEBI:597326"/>
    </cofactor>
</comment>
<dbReference type="PANTHER" id="PTHR11680">
    <property type="entry name" value="SERINE HYDROXYMETHYLTRANSFERASE"/>
    <property type="match status" value="1"/>
</dbReference>
<proteinExistence type="inferred from homology"/>
<dbReference type="InterPro" id="IPR049943">
    <property type="entry name" value="Ser_HO-MeTrfase-like"/>
</dbReference>
<keyword evidence="6" id="KW-0554">One-carbon metabolism</keyword>
<organism evidence="10">
    <name type="scientific">marine sediment metagenome</name>
    <dbReference type="NCBI Taxonomy" id="412755"/>
    <lineage>
        <taxon>unclassified sequences</taxon>
        <taxon>metagenomes</taxon>
        <taxon>ecological metagenomes</taxon>
    </lineage>
</organism>
<dbReference type="NCBIfam" id="NF000586">
    <property type="entry name" value="PRK00011.1"/>
    <property type="match status" value="1"/>
</dbReference>
<dbReference type="GO" id="GO:0004372">
    <property type="term" value="F:glycine hydroxymethyltransferase activity"/>
    <property type="evidence" value="ECO:0007669"/>
    <property type="project" value="InterPro"/>
</dbReference>
<gene>
    <name evidence="10" type="ORF">S06H3_11923</name>
</gene>
<comment type="similarity">
    <text evidence="3">Belongs to the SHMT family.</text>
</comment>
<dbReference type="FunFam" id="3.40.640.10:FF:000001">
    <property type="entry name" value="Serine hydroxymethyltransferase"/>
    <property type="match status" value="1"/>
</dbReference>
<dbReference type="InterPro" id="IPR015424">
    <property type="entry name" value="PyrdxlP-dep_Trfase"/>
</dbReference>
<feature type="domain" description="Serine hydroxymethyltransferase-like" evidence="9">
    <location>
        <begin position="5"/>
        <end position="329"/>
    </location>
</feature>
<keyword evidence="8" id="KW-0663">Pyridoxal phosphate</keyword>
<sequence>MINALEQYDPQIYELMRQEAARQSGSIRLIPSENYVSKAVMLASGSCLTNKYAEGYPGKRYYEGQQVTDLIERMARERVKKIFKADHANVQPYSGSVANLAAYAALINPGDTIMGMSLVHGGHLTHGWKVSVTSKFYNSFPYPVDHDTGRLDFDHIEALAKKHRPKLIISGATAYPREIDFEIFGQIAKKVGAYHVSDIAHVAGLVVAGIHKSPVPYADIVSTTSHKTLRGPRGGMLLCKAEHAEKVDKAVFPGLQGGPHMHTLTAIAVAMAEADTPEFVAYAKQVVKNAKALAEKLLEYGFNLVTGGTDNHLILVDLRNKNIPGRKVNGEW</sequence>
<keyword evidence="5" id="KW-0963">Cytoplasm</keyword>
<dbReference type="CDD" id="cd00378">
    <property type="entry name" value="SHMT"/>
    <property type="match status" value="1"/>
</dbReference>
<evidence type="ECO:0000256" key="7">
    <source>
        <dbReference type="ARBA" id="ARBA00022679"/>
    </source>
</evidence>
<dbReference type="InterPro" id="IPR015422">
    <property type="entry name" value="PyrdxlP-dep_Trfase_small"/>
</dbReference>
<dbReference type="Pfam" id="PF00464">
    <property type="entry name" value="SHMT"/>
    <property type="match status" value="1"/>
</dbReference>
<reference evidence="10" key="1">
    <citation type="journal article" date="2014" name="Front. Microbiol.">
        <title>High frequency of phylogenetically diverse reductive dehalogenase-homologous genes in deep subseafloor sedimentary metagenomes.</title>
        <authorList>
            <person name="Kawai M."/>
            <person name="Futagami T."/>
            <person name="Toyoda A."/>
            <person name="Takaki Y."/>
            <person name="Nishi S."/>
            <person name="Hori S."/>
            <person name="Arai W."/>
            <person name="Tsubouchi T."/>
            <person name="Morono Y."/>
            <person name="Uchiyama I."/>
            <person name="Ito T."/>
            <person name="Fujiyama A."/>
            <person name="Inagaki F."/>
            <person name="Takami H."/>
        </authorList>
    </citation>
    <scope>NUCLEOTIDE SEQUENCE</scope>
    <source>
        <strain evidence="10">Expedition CK06-06</strain>
    </source>
</reference>
<accession>X1LF51</accession>
<keyword evidence="7" id="KW-0808">Transferase</keyword>
<dbReference type="SUPFAM" id="SSF53383">
    <property type="entry name" value="PLP-dependent transferases"/>
    <property type="match status" value="1"/>
</dbReference>
<dbReference type="GO" id="GO:0005737">
    <property type="term" value="C:cytoplasm"/>
    <property type="evidence" value="ECO:0007669"/>
    <property type="project" value="UniProtKB-SubCell"/>
</dbReference>
<dbReference type="GO" id="GO:0030170">
    <property type="term" value="F:pyridoxal phosphate binding"/>
    <property type="evidence" value="ECO:0007669"/>
    <property type="project" value="InterPro"/>
</dbReference>
<dbReference type="Gene3D" id="3.90.1150.10">
    <property type="entry name" value="Aspartate Aminotransferase, domain 1"/>
    <property type="match status" value="1"/>
</dbReference>
<name>X1LF51_9ZZZZ</name>
<evidence type="ECO:0000256" key="8">
    <source>
        <dbReference type="ARBA" id="ARBA00022898"/>
    </source>
</evidence>
<dbReference type="InterPro" id="IPR015421">
    <property type="entry name" value="PyrdxlP-dep_Trfase_major"/>
</dbReference>
<dbReference type="PANTHER" id="PTHR11680:SF35">
    <property type="entry name" value="SERINE HYDROXYMETHYLTRANSFERASE 1"/>
    <property type="match status" value="1"/>
</dbReference>
<comment type="subcellular location">
    <subcellularLocation>
        <location evidence="2">Cytoplasm</location>
    </subcellularLocation>
</comment>
<evidence type="ECO:0000256" key="4">
    <source>
        <dbReference type="ARBA" id="ARBA00011738"/>
    </source>
</evidence>
<evidence type="ECO:0000256" key="2">
    <source>
        <dbReference type="ARBA" id="ARBA00004496"/>
    </source>
</evidence>